<gene>
    <name evidence="10" type="primary">LOC112274190</name>
    <name evidence="9" type="ORF">PHYPA_025649</name>
</gene>
<dbReference type="FunFam" id="1.20.1250.20:FF:000461">
    <property type="entry name" value="Monosaccharide-sensing protein 3"/>
    <property type="match status" value="1"/>
</dbReference>
<dbReference type="EnsemblPlants" id="Pp3c21_2730V3.1">
    <property type="protein sequence ID" value="Pp3c21_2730V3.1"/>
    <property type="gene ID" value="Pp3c21_2730"/>
</dbReference>
<dbReference type="Proteomes" id="UP000006727">
    <property type="component" value="Chromosome 21"/>
</dbReference>
<evidence type="ECO:0000256" key="6">
    <source>
        <dbReference type="ARBA" id="ARBA00023136"/>
    </source>
</evidence>
<dbReference type="PaxDb" id="3218-PP1S408_3V6.1"/>
<evidence type="ECO:0000313" key="9">
    <source>
        <dbReference type="EMBL" id="PNR31528.1"/>
    </source>
</evidence>
<evidence type="ECO:0000259" key="8">
    <source>
        <dbReference type="PROSITE" id="PS50850"/>
    </source>
</evidence>
<dbReference type="RefSeq" id="XP_024359200.1">
    <property type="nucleotide sequence ID" value="XM_024503432.2"/>
</dbReference>
<dbReference type="GeneID" id="112274190"/>
<evidence type="ECO:0000256" key="2">
    <source>
        <dbReference type="ARBA" id="ARBA00010992"/>
    </source>
</evidence>
<keyword evidence="4 7" id="KW-0812">Transmembrane</keyword>
<dbReference type="PROSITE" id="PS50850">
    <property type="entry name" value="MFS"/>
    <property type="match status" value="1"/>
</dbReference>
<dbReference type="PROSITE" id="PS00216">
    <property type="entry name" value="SUGAR_TRANSPORT_1"/>
    <property type="match status" value="1"/>
</dbReference>
<feature type="transmembrane region" description="Helical" evidence="7">
    <location>
        <begin position="690"/>
        <end position="712"/>
    </location>
</feature>
<dbReference type="Pfam" id="PF00083">
    <property type="entry name" value="Sugar_tr"/>
    <property type="match status" value="2"/>
</dbReference>
<feature type="domain" description="Major facilitator superfamily (MFS) profile" evidence="8">
    <location>
        <begin position="11"/>
        <end position="718"/>
    </location>
</feature>
<dbReference type="GO" id="GO:0022857">
    <property type="term" value="F:transmembrane transporter activity"/>
    <property type="evidence" value="ECO:0000318"/>
    <property type="project" value="GO_Central"/>
</dbReference>
<evidence type="ECO:0000313" key="10">
    <source>
        <dbReference type="EnsemblPlants" id="Pp3c21_2730V3.1"/>
    </source>
</evidence>
<dbReference type="GO" id="GO:0055085">
    <property type="term" value="P:transmembrane transport"/>
    <property type="evidence" value="ECO:0000318"/>
    <property type="project" value="GO_Central"/>
</dbReference>
<dbReference type="RefSeq" id="XP_024359199.1">
    <property type="nucleotide sequence ID" value="XM_024503431.2"/>
</dbReference>
<dbReference type="Gramene" id="Pp3c21_2730V3.1">
    <property type="protein sequence ID" value="Pp3c21_2730V3.1"/>
    <property type="gene ID" value="Pp3c21_2730"/>
</dbReference>
<comment type="similarity">
    <text evidence="2">Belongs to the major facilitator superfamily. Sugar transporter (TC 2.A.1.1) family.</text>
</comment>
<dbReference type="PANTHER" id="PTHR48020:SF35">
    <property type="entry name" value="SUGAR TRANSPORTER"/>
    <property type="match status" value="1"/>
</dbReference>
<dbReference type="InterPro" id="IPR050814">
    <property type="entry name" value="Myo-inositol_Transporter"/>
</dbReference>
<dbReference type="EnsemblPlants" id="Pp3c21_2730V3.5">
    <property type="protein sequence ID" value="Pp3c21_2730V3.5"/>
    <property type="gene ID" value="Pp3c21_2730"/>
</dbReference>
<organism evidence="9">
    <name type="scientific">Physcomitrium patens</name>
    <name type="common">Spreading-leaved earth moss</name>
    <name type="synonym">Physcomitrella patens</name>
    <dbReference type="NCBI Taxonomy" id="3218"/>
    <lineage>
        <taxon>Eukaryota</taxon>
        <taxon>Viridiplantae</taxon>
        <taxon>Streptophyta</taxon>
        <taxon>Embryophyta</taxon>
        <taxon>Bryophyta</taxon>
        <taxon>Bryophytina</taxon>
        <taxon>Bryopsida</taxon>
        <taxon>Funariidae</taxon>
        <taxon>Funariales</taxon>
        <taxon>Funariaceae</taxon>
        <taxon>Physcomitrium</taxon>
    </lineage>
</organism>
<dbReference type="EnsemblPlants" id="Pp3c21_2730V3.4">
    <property type="protein sequence ID" value="Pp3c21_2730V3.4"/>
    <property type="gene ID" value="Pp3c21_2730"/>
</dbReference>
<dbReference type="OMA" id="SITVVMR"/>
<feature type="transmembrane region" description="Helical" evidence="7">
    <location>
        <begin position="137"/>
        <end position="155"/>
    </location>
</feature>
<dbReference type="RefSeq" id="XP_024359203.1">
    <property type="nucleotide sequence ID" value="XM_024503435.2"/>
</dbReference>
<dbReference type="InterPro" id="IPR036259">
    <property type="entry name" value="MFS_trans_sf"/>
</dbReference>
<feature type="transmembrane region" description="Helical" evidence="7">
    <location>
        <begin position="566"/>
        <end position="585"/>
    </location>
</feature>
<protein>
    <recommendedName>
        <fullName evidence="8">Major facilitator superfamily (MFS) profile domain-containing protein</fullName>
    </recommendedName>
</protein>
<dbReference type="EnsemblPlants" id="Pp3c21_2730V3.6">
    <property type="protein sequence ID" value="Pp3c21_2730V3.6"/>
    <property type="gene ID" value="Pp3c21_2730"/>
</dbReference>
<dbReference type="InterPro" id="IPR020846">
    <property type="entry name" value="MFS_dom"/>
</dbReference>
<dbReference type="Gramene" id="Pp3c21_2730V3.7">
    <property type="protein sequence ID" value="Pp3c21_2730V3.7"/>
    <property type="gene ID" value="Pp3c21_2730"/>
</dbReference>
<dbReference type="EMBL" id="ABEU02000021">
    <property type="protein sequence ID" value="PNR31528.1"/>
    <property type="molecule type" value="Genomic_DNA"/>
</dbReference>
<sequence length="745" mass="80312">MRFNVKGATGAAAVAAIGNFLQGWDGGAIAGALLFLKPEFHLEATPVLEGLVVASTLLGAVVSVSLAGPAADWLGRRFILCISSVLYSIAASIMLWSPNVHVLILSRVIVGLAVGLASTISPILISESAPAEMRGRLGTLPQLLGSLGLFLAYAMDFYLSLQVNPNWRIMLGALGVPSLIYFLFCLFVLSESPRWLVSKGRMYEAKVVLQNLRNQEDVSAELALLVEGLGVVTESRLEEWLIKPAGGDEYEHYMEDNLIKLFAADEGVSWVATPIVDDWGHGGLARTGSHDFQSVLPKLDTTVALLGNFQMNNYDYMTSRDVYDDEYKHDRRWDEEAPRTPRYGAQGYYSETDMGMVESRDNDDSLQLPLIGGSAYGTGRYGNLTPRSRLAYGFFAPTMSRQSSTRSTYDDTIAEALGTVGVGGGWQLAWQRDGEDGSLRRVFLKSEAGDLSNITTHALSGYGIGGDCESFPAAVLVAKTALNPELLKEHPVGPAMLNPAEIAKHGSSRSYLKQAGVRRALIVGVGLQILQQVSGISAVLYFTPQILMELGTGALLAKIGIEGESASILASGVTCLLMLPCILIAMRHVDSSGRRQLLLATIPILIISLVALVLANMFLPTGLMASAISFIFVTIFICSFVAGFGPVPNILCSEVFPTSVRGVCIGICAAAMWCSNILVTYSFPLVSKQIGLAGVFSLLSVATVAAWIFVFLKVPETKGLPLEIISEFFAVAPYKKEKDKNLEYF</sequence>
<evidence type="ECO:0000313" key="11">
    <source>
        <dbReference type="Proteomes" id="UP000006727"/>
    </source>
</evidence>
<dbReference type="PANTHER" id="PTHR48020">
    <property type="entry name" value="PROTON MYO-INOSITOL COTRANSPORTER"/>
    <property type="match status" value="1"/>
</dbReference>
<evidence type="ECO:0000256" key="7">
    <source>
        <dbReference type="SAM" id="Phobius"/>
    </source>
</evidence>
<dbReference type="EnsemblPlants" id="Pp3c21_2730V3.7">
    <property type="protein sequence ID" value="Pp3c21_2730V3.7"/>
    <property type="gene ID" value="Pp3c21_2730"/>
</dbReference>
<dbReference type="InterPro" id="IPR005829">
    <property type="entry name" value="Sugar_transporter_CS"/>
</dbReference>
<dbReference type="AlphaFoldDB" id="A0A2K1IQJ3"/>
<comment type="subcellular location">
    <subcellularLocation>
        <location evidence="1">Membrane</location>
        <topology evidence="1">Multi-pass membrane protein</topology>
    </subcellularLocation>
</comment>
<dbReference type="Gramene" id="Pp3c21_2730V3.6">
    <property type="protein sequence ID" value="Pp3c21_2730V3.6"/>
    <property type="gene ID" value="Pp3c21_2730"/>
</dbReference>
<feature type="transmembrane region" description="Helical" evidence="7">
    <location>
        <begin position="78"/>
        <end position="96"/>
    </location>
</feature>
<feature type="transmembrane region" description="Helical" evidence="7">
    <location>
        <begin position="167"/>
        <end position="189"/>
    </location>
</feature>
<dbReference type="Gramene" id="Pp3c21_2730V3.5">
    <property type="protein sequence ID" value="Pp3c21_2730V3.5"/>
    <property type="gene ID" value="Pp3c21_2730"/>
</dbReference>
<evidence type="ECO:0000256" key="3">
    <source>
        <dbReference type="ARBA" id="ARBA00022448"/>
    </source>
</evidence>
<evidence type="ECO:0000256" key="5">
    <source>
        <dbReference type="ARBA" id="ARBA00022989"/>
    </source>
</evidence>
<reference evidence="9 11" key="2">
    <citation type="journal article" date="2018" name="Plant J.">
        <title>The Physcomitrella patens chromosome-scale assembly reveals moss genome structure and evolution.</title>
        <authorList>
            <person name="Lang D."/>
            <person name="Ullrich K.K."/>
            <person name="Murat F."/>
            <person name="Fuchs J."/>
            <person name="Jenkins J."/>
            <person name="Haas F.B."/>
            <person name="Piednoel M."/>
            <person name="Gundlach H."/>
            <person name="Van Bel M."/>
            <person name="Meyberg R."/>
            <person name="Vives C."/>
            <person name="Morata J."/>
            <person name="Symeonidi A."/>
            <person name="Hiss M."/>
            <person name="Muchero W."/>
            <person name="Kamisugi Y."/>
            <person name="Saleh O."/>
            <person name="Blanc G."/>
            <person name="Decker E.L."/>
            <person name="van Gessel N."/>
            <person name="Grimwood J."/>
            <person name="Hayes R.D."/>
            <person name="Graham S.W."/>
            <person name="Gunter L.E."/>
            <person name="McDaniel S.F."/>
            <person name="Hoernstein S.N.W."/>
            <person name="Larsson A."/>
            <person name="Li F.W."/>
            <person name="Perroud P.F."/>
            <person name="Phillips J."/>
            <person name="Ranjan P."/>
            <person name="Rokshar D.S."/>
            <person name="Rothfels C.J."/>
            <person name="Schneider L."/>
            <person name="Shu S."/>
            <person name="Stevenson D.W."/>
            <person name="Thummler F."/>
            <person name="Tillich M."/>
            <person name="Villarreal Aguilar J.C."/>
            <person name="Widiez T."/>
            <person name="Wong G.K."/>
            <person name="Wymore A."/>
            <person name="Zhang Y."/>
            <person name="Zimmer A.D."/>
            <person name="Quatrano R.S."/>
            <person name="Mayer K.F.X."/>
            <person name="Goodstein D."/>
            <person name="Casacuberta J.M."/>
            <person name="Vandepoele K."/>
            <person name="Reski R."/>
            <person name="Cuming A.C."/>
            <person name="Tuskan G.A."/>
            <person name="Maumus F."/>
            <person name="Salse J."/>
            <person name="Schmutz J."/>
            <person name="Rensing S.A."/>
        </authorList>
    </citation>
    <scope>NUCLEOTIDE SEQUENCE [LARGE SCALE GENOMIC DNA]</scope>
    <source>
        <strain evidence="10 11">cv. Gransden 2004</strain>
    </source>
</reference>
<feature type="transmembrane region" description="Helical" evidence="7">
    <location>
        <begin position="520"/>
        <end position="542"/>
    </location>
</feature>
<feature type="transmembrane region" description="Helical" evidence="7">
    <location>
        <begin position="47"/>
        <end position="66"/>
    </location>
</feature>
<feature type="transmembrane region" description="Helical" evidence="7">
    <location>
        <begin position="663"/>
        <end position="684"/>
    </location>
</feature>
<dbReference type="InterPro" id="IPR005828">
    <property type="entry name" value="MFS_sugar_transport-like"/>
</dbReference>
<dbReference type="PROSITE" id="PS00217">
    <property type="entry name" value="SUGAR_TRANSPORT_2"/>
    <property type="match status" value="1"/>
</dbReference>
<reference evidence="10" key="3">
    <citation type="submission" date="2020-12" db="UniProtKB">
        <authorList>
            <consortium name="EnsemblPlants"/>
        </authorList>
    </citation>
    <scope>IDENTIFICATION</scope>
</reference>
<name>A0A2K1IQJ3_PHYPA</name>
<feature type="transmembrane region" description="Helical" evidence="7">
    <location>
        <begin position="102"/>
        <end position="125"/>
    </location>
</feature>
<keyword evidence="3" id="KW-0813">Transport</keyword>
<evidence type="ECO:0000256" key="1">
    <source>
        <dbReference type="ARBA" id="ARBA00004141"/>
    </source>
</evidence>
<dbReference type="FunFam" id="1.20.1250.20:FF:000345">
    <property type="entry name" value="Monosaccharide-sensing protein 3"/>
    <property type="match status" value="1"/>
</dbReference>
<keyword evidence="5 7" id="KW-1133">Transmembrane helix</keyword>
<dbReference type="OrthoDB" id="6339427at2759"/>
<dbReference type="Gene3D" id="1.20.1250.20">
    <property type="entry name" value="MFS general substrate transporter like domains"/>
    <property type="match status" value="2"/>
</dbReference>
<accession>A0A2K1IQJ3</accession>
<keyword evidence="6 7" id="KW-0472">Membrane</keyword>
<feature type="transmembrane region" description="Helical" evidence="7">
    <location>
        <begin position="625"/>
        <end position="651"/>
    </location>
</feature>
<dbReference type="RefSeq" id="XP_024359202.1">
    <property type="nucleotide sequence ID" value="XM_024503434.2"/>
</dbReference>
<proteinExistence type="inferred from homology"/>
<dbReference type="PRINTS" id="PR00171">
    <property type="entry name" value="SUGRTRNSPORT"/>
</dbReference>
<dbReference type="Gramene" id="Pp3c21_2730V3.4">
    <property type="protein sequence ID" value="Pp3c21_2730V3.4"/>
    <property type="gene ID" value="Pp3c21_2730"/>
</dbReference>
<feature type="transmembrane region" description="Helical" evidence="7">
    <location>
        <begin position="597"/>
        <end position="619"/>
    </location>
</feature>
<dbReference type="GO" id="GO:0016020">
    <property type="term" value="C:membrane"/>
    <property type="evidence" value="ECO:0000318"/>
    <property type="project" value="GO_Central"/>
</dbReference>
<evidence type="ECO:0000256" key="4">
    <source>
        <dbReference type="ARBA" id="ARBA00022692"/>
    </source>
</evidence>
<dbReference type="InterPro" id="IPR003663">
    <property type="entry name" value="Sugar/inositol_transpt"/>
</dbReference>
<keyword evidence="11" id="KW-1185">Reference proteome</keyword>
<dbReference type="RefSeq" id="XP_024359201.1">
    <property type="nucleotide sequence ID" value="XM_024503433.2"/>
</dbReference>
<dbReference type="SUPFAM" id="SSF103473">
    <property type="entry name" value="MFS general substrate transporter"/>
    <property type="match status" value="1"/>
</dbReference>
<reference evidence="9 11" key="1">
    <citation type="journal article" date="2008" name="Science">
        <title>The Physcomitrella genome reveals evolutionary insights into the conquest of land by plants.</title>
        <authorList>
            <person name="Rensing S."/>
            <person name="Lang D."/>
            <person name="Zimmer A."/>
            <person name="Terry A."/>
            <person name="Salamov A."/>
            <person name="Shapiro H."/>
            <person name="Nishiyama T."/>
            <person name="Perroud P.-F."/>
            <person name="Lindquist E."/>
            <person name="Kamisugi Y."/>
            <person name="Tanahashi T."/>
            <person name="Sakakibara K."/>
            <person name="Fujita T."/>
            <person name="Oishi K."/>
            <person name="Shin-I T."/>
            <person name="Kuroki Y."/>
            <person name="Toyoda A."/>
            <person name="Suzuki Y."/>
            <person name="Hashimoto A."/>
            <person name="Yamaguchi K."/>
            <person name="Sugano A."/>
            <person name="Kohara Y."/>
            <person name="Fujiyama A."/>
            <person name="Anterola A."/>
            <person name="Aoki S."/>
            <person name="Ashton N."/>
            <person name="Barbazuk W.B."/>
            <person name="Barker E."/>
            <person name="Bennetzen J."/>
            <person name="Bezanilla M."/>
            <person name="Blankenship R."/>
            <person name="Cho S.H."/>
            <person name="Dutcher S."/>
            <person name="Estelle M."/>
            <person name="Fawcett J.A."/>
            <person name="Gundlach H."/>
            <person name="Hanada K."/>
            <person name="Heyl A."/>
            <person name="Hicks K.A."/>
            <person name="Hugh J."/>
            <person name="Lohr M."/>
            <person name="Mayer K."/>
            <person name="Melkozernov A."/>
            <person name="Murata T."/>
            <person name="Nelson D."/>
            <person name="Pils B."/>
            <person name="Prigge M."/>
            <person name="Reiss B."/>
            <person name="Renner T."/>
            <person name="Rombauts S."/>
            <person name="Rushton P."/>
            <person name="Sanderfoot A."/>
            <person name="Schween G."/>
            <person name="Shiu S.-H."/>
            <person name="Stueber K."/>
            <person name="Theodoulou F.L."/>
            <person name="Tu H."/>
            <person name="Van de Peer Y."/>
            <person name="Verrier P.J."/>
            <person name="Waters E."/>
            <person name="Wood A."/>
            <person name="Yang L."/>
            <person name="Cove D."/>
            <person name="Cuming A."/>
            <person name="Hasebe M."/>
            <person name="Lucas S."/>
            <person name="Mishler D.B."/>
            <person name="Reski R."/>
            <person name="Grigoriev I."/>
            <person name="Quatrano R.S."/>
            <person name="Boore J.L."/>
        </authorList>
    </citation>
    <scope>NUCLEOTIDE SEQUENCE [LARGE SCALE GENOMIC DNA]</scope>
    <source>
        <strain evidence="10 11">cv. Gransden 2004</strain>
    </source>
</reference>